<feature type="domain" description="Mechanosensitive ion channel MscS" evidence="11">
    <location>
        <begin position="574"/>
        <end position="632"/>
    </location>
</feature>
<dbReference type="InterPro" id="IPR006685">
    <property type="entry name" value="MscS_channel_2nd"/>
</dbReference>
<comment type="caution">
    <text evidence="13">The sequence shown here is derived from an EMBL/GenBank/DDBJ whole genome shotgun (WGS) entry which is preliminary data.</text>
</comment>
<dbReference type="GO" id="GO:0006820">
    <property type="term" value="P:monoatomic anion transport"/>
    <property type="evidence" value="ECO:0007669"/>
    <property type="project" value="TreeGrafter"/>
</dbReference>
<evidence type="ECO:0008006" key="15">
    <source>
        <dbReference type="Google" id="ProtNLM"/>
    </source>
</evidence>
<keyword evidence="3" id="KW-0813">Transport</keyword>
<reference evidence="13" key="1">
    <citation type="submission" date="2022-12" db="EMBL/GenBank/DDBJ databases">
        <title>Draft genome assemblies for two species of Escallonia (Escalloniales).</title>
        <authorList>
            <person name="Chanderbali A."/>
            <person name="Dervinis C."/>
            <person name="Anghel I."/>
            <person name="Soltis D."/>
            <person name="Soltis P."/>
            <person name="Zapata F."/>
        </authorList>
    </citation>
    <scope>NUCLEOTIDE SEQUENCE</scope>
    <source>
        <strain evidence="13">UCBG92.1500</strain>
        <tissue evidence="13">Leaf</tissue>
    </source>
</reference>
<evidence type="ECO:0000259" key="12">
    <source>
        <dbReference type="Pfam" id="PF25886"/>
    </source>
</evidence>
<dbReference type="InterPro" id="IPR016688">
    <property type="entry name" value="MscS-like_plants/fungi"/>
</dbReference>
<evidence type="ECO:0000256" key="5">
    <source>
        <dbReference type="ARBA" id="ARBA00022989"/>
    </source>
</evidence>
<dbReference type="Pfam" id="PF25886">
    <property type="entry name" value="Msy1"/>
    <property type="match status" value="1"/>
</dbReference>
<proteinExistence type="inferred from homology"/>
<dbReference type="EMBL" id="JAVXUO010000352">
    <property type="protein sequence ID" value="KAK2993061.1"/>
    <property type="molecule type" value="Genomic_DNA"/>
</dbReference>
<protein>
    <recommendedName>
        <fullName evidence="15">Mechanosensitive ion channel protein</fullName>
    </recommendedName>
</protein>
<accession>A0AA88USW4</accession>
<dbReference type="PANTHER" id="PTHR31618">
    <property type="entry name" value="MECHANOSENSITIVE ION CHANNEL PROTEIN 5"/>
    <property type="match status" value="1"/>
</dbReference>
<evidence type="ECO:0000256" key="3">
    <source>
        <dbReference type="ARBA" id="ARBA00022448"/>
    </source>
</evidence>
<dbReference type="InterPro" id="IPR023408">
    <property type="entry name" value="MscS_beta-dom_sf"/>
</dbReference>
<dbReference type="PANTHER" id="PTHR31618:SF20">
    <property type="entry name" value="MECHANOSENSITIVE ION CHANNEL PROTEIN 10"/>
    <property type="match status" value="1"/>
</dbReference>
<dbReference type="Gene3D" id="2.30.30.60">
    <property type="match status" value="1"/>
</dbReference>
<evidence type="ECO:0000256" key="6">
    <source>
        <dbReference type="ARBA" id="ARBA00023065"/>
    </source>
</evidence>
<feature type="transmembrane region" description="Helical" evidence="10">
    <location>
        <begin position="248"/>
        <end position="268"/>
    </location>
</feature>
<dbReference type="SUPFAM" id="SSF50182">
    <property type="entry name" value="Sm-like ribonucleoproteins"/>
    <property type="match status" value="1"/>
</dbReference>
<feature type="region of interest" description="Disordered" evidence="9">
    <location>
        <begin position="1"/>
        <end position="117"/>
    </location>
</feature>
<comment type="similarity">
    <text evidence="2">Belongs to the MscS (TC 1.A.23) family.</text>
</comment>
<evidence type="ECO:0000256" key="9">
    <source>
        <dbReference type="SAM" id="MobiDB-lite"/>
    </source>
</evidence>
<organism evidence="13 14">
    <name type="scientific">Escallonia rubra</name>
    <dbReference type="NCBI Taxonomy" id="112253"/>
    <lineage>
        <taxon>Eukaryota</taxon>
        <taxon>Viridiplantae</taxon>
        <taxon>Streptophyta</taxon>
        <taxon>Embryophyta</taxon>
        <taxon>Tracheophyta</taxon>
        <taxon>Spermatophyta</taxon>
        <taxon>Magnoliopsida</taxon>
        <taxon>eudicotyledons</taxon>
        <taxon>Gunneridae</taxon>
        <taxon>Pentapetalae</taxon>
        <taxon>asterids</taxon>
        <taxon>campanulids</taxon>
        <taxon>Escalloniales</taxon>
        <taxon>Escalloniaceae</taxon>
        <taxon>Escallonia</taxon>
    </lineage>
</organism>
<dbReference type="InterPro" id="IPR058650">
    <property type="entry name" value="Msy1/2-like"/>
</dbReference>
<evidence type="ECO:0000256" key="2">
    <source>
        <dbReference type="ARBA" id="ARBA00008017"/>
    </source>
</evidence>
<name>A0AA88USW4_9ASTE</name>
<evidence type="ECO:0000256" key="1">
    <source>
        <dbReference type="ARBA" id="ARBA00004127"/>
    </source>
</evidence>
<dbReference type="GO" id="GO:0050982">
    <property type="term" value="P:detection of mechanical stimulus"/>
    <property type="evidence" value="ECO:0007669"/>
    <property type="project" value="TreeGrafter"/>
</dbReference>
<feature type="compositionally biased region" description="Polar residues" evidence="9">
    <location>
        <begin position="75"/>
        <end position="95"/>
    </location>
</feature>
<keyword evidence="8" id="KW-0407">Ion channel</keyword>
<feature type="domain" description="Mechanosensitive ion channel protein Msy1/2-like transmembrane" evidence="12">
    <location>
        <begin position="127"/>
        <end position="280"/>
    </location>
</feature>
<comment type="subcellular location">
    <subcellularLocation>
        <location evidence="1">Endomembrane system</location>
        <topology evidence="1">Multi-pass membrane protein</topology>
    </subcellularLocation>
</comment>
<dbReference type="FunFam" id="2.30.30.60:FF:000003">
    <property type="entry name" value="Predicted mechanosensitive ion channel"/>
    <property type="match status" value="1"/>
</dbReference>
<dbReference type="GO" id="GO:0008381">
    <property type="term" value="F:mechanosensitive monoatomic ion channel activity"/>
    <property type="evidence" value="ECO:0007669"/>
    <property type="project" value="TreeGrafter"/>
</dbReference>
<keyword evidence="4 10" id="KW-0812">Transmembrane</keyword>
<keyword evidence="6" id="KW-0406">Ion transport</keyword>
<dbReference type="GO" id="GO:0005886">
    <property type="term" value="C:plasma membrane"/>
    <property type="evidence" value="ECO:0007669"/>
    <property type="project" value="TreeGrafter"/>
</dbReference>
<dbReference type="Proteomes" id="UP001187471">
    <property type="component" value="Unassembled WGS sequence"/>
</dbReference>
<dbReference type="AlphaFoldDB" id="A0AA88USW4"/>
<evidence type="ECO:0000259" key="11">
    <source>
        <dbReference type="Pfam" id="PF00924"/>
    </source>
</evidence>
<feature type="transmembrane region" description="Helical" evidence="10">
    <location>
        <begin position="520"/>
        <end position="539"/>
    </location>
</feature>
<gene>
    <name evidence="13" type="ORF">RJ640_020006</name>
</gene>
<dbReference type="InterPro" id="IPR010920">
    <property type="entry name" value="LSM_dom_sf"/>
</dbReference>
<feature type="compositionally biased region" description="Basic and acidic residues" evidence="9">
    <location>
        <begin position="1"/>
        <end position="14"/>
    </location>
</feature>
<keyword evidence="14" id="KW-1185">Reference proteome</keyword>
<evidence type="ECO:0000313" key="13">
    <source>
        <dbReference type="EMBL" id="KAK2993061.1"/>
    </source>
</evidence>
<evidence type="ECO:0000313" key="14">
    <source>
        <dbReference type="Proteomes" id="UP001187471"/>
    </source>
</evidence>
<evidence type="ECO:0000256" key="4">
    <source>
        <dbReference type="ARBA" id="ARBA00022692"/>
    </source>
</evidence>
<feature type="transmembrane region" description="Helical" evidence="10">
    <location>
        <begin position="166"/>
        <end position="195"/>
    </location>
</feature>
<feature type="compositionally biased region" description="Polar residues" evidence="9">
    <location>
        <begin position="16"/>
        <end position="29"/>
    </location>
</feature>
<feature type="transmembrane region" description="Helical" evidence="10">
    <location>
        <begin position="216"/>
        <end position="236"/>
    </location>
</feature>
<evidence type="ECO:0000256" key="10">
    <source>
        <dbReference type="SAM" id="Phobius"/>
    </source>
</evidence>
<evidence type="ECO:0000256" key="8">
    <source>
        <dbReference type="ARBA" id="ARBA00023303"/>
    </source>
</evidence>
<feature type="transmembrane region" description="Helical" evidence="10">
    <location>
        <begin position="135"/>
        <end position="154"/>
    </location>
</feature>
<keyword evidence="7 10" id="KW-0472">Membrane</keyword>
<dbReference type="Pfam" id="PF00924">
    <property type="entry name" value="MS_channel_2nd"/>
    <property type="match status" value="1"/>
</dbReference>
<evidence type="ECO:0000256" key="7">
    <source>
        <dbReference type="ARBA" id="ARBA00023136"/>
    </source>
</evidence>
<sequence>MDRFLMDRDGEASKTVELSSTSDIKSSSEVAVDICSDERDGQTSSPLPDIVVMGSDSETTSSNKPPKIPARSVKQHSSSGGDEVSISISGTNANHTFEESPKTPLMASPGSAMDDDGETYRGATMQNKSVNWRRWVELLVFVCISGGLISSLTVDKLKNTEIWGLVIWRWCAFVMVTICGLLVTSWFMDFVVWFVKLTYKSKEKLLYFVNVLKKSVQVFIWLSLVLVTWVLLFNSNHGVERTATAKRILGYITWTTASLLIGAFFWLLKTLLLEILVLSFHVYNFFDRIQESISHQYVLQTLSGPPLCKSAELLGRSKSTLPPHLERRKGINEKEKDVTGICNLHNMNLEKFSPWTMTMLVDFISNSRLSCDSDRREGEITNSMEAVAAAYHIFRNIAPPGSRFIDNYDLRQFMTGEEADLVFEWLDGAGQGRIDRKALTDWVSFDRLKSLEEELFVSRVLEQQKGKDKRVYGRDSERNIHSFSKEAQPSIFLLQMKAYNLRKELASSLHRTTKTAVNQLNKLVTGILIVLMIILWLLLMKIATTKVLLFISSQIVVAAFIFGNTCKTVFESIVFVFCMHPFDVGDRCVIDGVQMTVEEINILTTVFLRFDNEQIYYPNSVLATKPISNLQRSPEMSDSLEFTIDFTTPVEKIEVLKKGIARYDFSVCTIFSYKRTQLALRLLHHGIVQDPK</sequence>
<keyword evidence="5 10" id="KW-1133">Transmembrane helix</keyword>